<dbReference type="CDD" id="cd00093">
    <property type="entry name" value="HTH_XRE"/>
    <property type="match status" value="1"/>
</dbReference>
<dbReference type="EMBL" id="MF417875">
    <property type="protein sequence ID" value="ASN68326.1"/>
    <property type="molecule type" value="Genomic_DNA"/>
</dbReference>
<evidence type="ECO:0000259" key="1">
    <source>
        <dbReference type="PROSITE" id="PS50943"/>
    </source>
</evidence>
<accession>A0A2H4J776</accession>
<organism evidence="2">
    <name type="scientific">uncultured Caudovirales phage</name>
    <dbReference type="NCBI Taxonomy" id="2100421"/>
    <lineage>
        <taxon>Viruses</taxon>
        <taxon>Duplodnaviria</taxon>
        <taxon>Heunggongvirae</taxon>
        <taxon>Uroviricota</taxon>
        <taxon>Caudoviricetes</taxon>
        <taxon>Peduoviridae</taxon>
        <taxon>Maltschvirus</taxon>
        <taxon>Maltschvirus maltsch</taxon>
    </lineage>
</organism>
<dbReference type="InterPro" id="IPR001387">
    <property type="entry name" value="Cro/C1-type_HTH"/>
</dbReference>
<feature type="domain" description="HTH cro/C1-type" evidence="1">
    <location>
        <begin position="3"/>
        <end position="57"/>
    </location>
</feature>
<dbReference type="GO" id="GO:0003677">
    <property type="term" value="F:DNA binding"/>
    <property type="evidence" value="ECO:0007669"/>
    <property type="project" value="InterPro"/>
</dbReference>
<dbReference type="Gene3D" id="1.10.260.40">
    <property type="entry name" value="lambda repressor-like DNA-binding domains"/>
    <property type="match status" value="1"/>
</dbReference>
<proteinExistence type="predicted"/>
<protein>
    <recommendedName>
        <fullName evidence="1">HTH cro/C1-type domain-containing protein</fullName>
    </recommendedName>
</protein>
<dbReference type="SUPFAM" id="SSF47413">
    <property type="entry name" value="lambda repressor-like DNA-binding domains"/>
    <property type="match status" value="1"/>
</dbReference>
<name>A0A2H4J776_9CAUD</name>
<dbReference type="PROSITE" id="PS50943">
    <property type="entry name" value="HTH_CROC1"/>
    <property type="match status" value="1"/>
</dbReference>
<dbReference type="InterPro" id="IPR010982">
    <property type="entry name" value="Lambda_DNA-bd_dom_sf"/>
</dbReference>
<evidence type="ECO:0000313" key="2">
    <source>
        <dbReference type="EMBL" id="ASN68326.1"/>
    </source>
</evidence>
<dbReference type="SMART" id="SM00530">
    <property type="entry name" value="HTH_XRE"/>
    <property type="match status" value="1"/>
</dbReference>
<dbReference type="Pfam" id="PF12844">
    <property type="entry name" value="HTH_19"/>
    <property type="match status" value="1"/>
</dbReference>
<sequence>MNIKQLRKQSGLKTSKICAELDISRSQLYNLEKNINKMDKLKIEKLSLLYGVTQEEIRKALGVF</sequence>
<reference evidence="2" key="1">
    <citation type="submission" date="2017-06" db="EMBL/GenBank/DDBJ databases">
        <title>Novel phages from South African skin metaviromes.</title>
        <authorList>
            <person name="van Zyl L.J."/>
            <person name="Abrahams Y."/>
            <person name="Stander E.A."/>
            <person name="Kirby B.M."/>
            <person name="Clavaud C."/>
            <person name="Farcet C."/>
            <person name="Breton L."/>
            <person name="Trindade M.I."/>
        </authorList>
    </citation>
    <scope>NUCLEOTIDE SEQUENCE</scope>
</reference>
<gene>
    <name evidence="2" type="ORF">10S11_64</name>
</gene>